<keyword evidence="4" id="KW-0804">Transcription</keyword>
<dbReference type="InterPro" id="IPR036388">
    <property type="entry name" value="WH-like_DNA-bd_sf"/>
</dbReference>
<dbReference type="InterPro" id="IPR039425">
    <property type="entry name" value="RNA_pol_sigma-70-like"/>
</dbReference>
<dbReference type="GO" id="GO:0006352">
    <property type="term" value="P:DNA-templated transcription initiation"/>
    <property type="evidence" value="ECO:0007669"/>
    <property type="project" value="InterPro"/>
</dbReference>
<evidence type="ECO:0000256" key="2">
    <source>
        <dbReference type="ARBA" id="ARBA00023015"/>
    </source>
</evidence>
<evidence type="ECO:0000259" key="5">
    <source>
        <dbReference type="Pfam" id="PF04542"/>
    </source>
</evidence>
<dbReference type="PANTHER" id="PTHR43133">
    <property type="entry name" value="RNA POLYMERASE ECF-TYPE SIGMA FACTO"/>
    <property type="match status" value="1"/>
</dbReference>
<dbReference type="GO" id="GO:0003677">
    <property type="term" value="F:DNA binding"/>
    <property type="evidence" value="ECO:0007669"/>
    <property type="project" value="InterPro"/>
</dbReference>
<dbReference type="InterPro" id="IPR014284">
    <property type="entry name" value="RNA_pol_sigma-70_dom"/>
</dbReference>
<dbReference type="SUPFAM" id="SSF88946">
    <property type="entry name" value="Sigma2 domain of RNA polymerase sigma factors"/>
    <property type="match status" value="1"/>
</dbReference>
<keyword evidence="8" id="KW-1185">Reference proteome</keyword>
<dbReference type="InterPro" id="IPR013249">
    <property type="entry name" value="RNA_pol_sigma70_r4_t2"/>
</dbReference>
<dbReference type="Pfam" id="PF08281">
    <property type="entry name" value="Sigma70_r4_2"/>
    <property type="match status" value="1"/>
</dbReference>
<comment type="caution">
    <text evidence="7">The sequence shown here is derived from an EMBL/GenBank/DDBJ whole genome shotgun (WGS) entry which is preliminary data.</text>
</comment>
<dbReference type="AlphaFoldDB" id="A0A2T2YB56"/>
<comment type="similarity">
    <text evidence="1">Belongs to the sigma-70 factor family. ECF subfamily.</text>
</comment>
<evidence type="ECO:0000256" key="1">
    <source>
        <dbReference type="ARBA" id="ARBA00010641"/>
    </source>
</evidence>
<evidence type="ECO:0000259" key="6">
    <source>
        <dbReference type="Pfam" id="PF08281"/>
    </source>
</evidence>
<dbReference type="Gene3D" id="1.10.1740.10">
    <property type="match status" value="1"/>
</dbReference>
<keyword evidence="3" id="KW-0731">Sigma factor</keyword>
<dbReference type="CDD" id="cd06171">
    <property type="entry name" value="Sigma70_r4"/>
    <property type="match status" value="1"/>
</dbReference>
<evidence type="ECO:0000313" key="8">
    <source>
        <dbReference type="Proteomes" id="UP000240357"/>
    </source>
</evidence>
<dbReference type="InterPro" id="IPR013324">
    <property type="entry name" value="RNA_pol_sigma_r3/r4-like"/>
</dbReference>
<dbReference type="Proteomes" id="UP000240357">
    <property type="component" value="Unassembled WGS sequence"/>
</dbReference>
<protein>
    <submittedName>
        <fullName evidence="7">RNA polymerase subunit sigma</fullName>
    </submittedName>
</protein>
<evidence type="ECO:0000256" key="3">
    <source>
        <dbReference type="ARBA" id="ARBA00023082"/>
    </source>
</evidence>
<dbReference type="InterPro" id="IPR007627">
    <property type="entry name" value="RNA_pol_sigma70_r2"/>
</dbReference>
<dbReference type="Pfam" id="PF04542">
    <property type="entry name" value="Sigma70_r2"/>
    <property type="match status" value="1"/>
</dbReference>
<dbReference type="RefSeq" id="WP_106926705.1">
    <property type="nucleotide sequence ID" value="NZ_PYFT01000001.1"/>
</dbReference>
<dbReference type="InterPro" id="IPR013325">
    <property type="entry name" value="RNA_pol_sigma_r2"/>
</dbReference>
<dbReference type="OrthoDB" id="9780326at2"/>
<dbReference type="SUPFAM" id="SSF88659">
    <property type="entry name" value="Sigma3 and sigma4 domains of RNA polymerase sigma factors"/>
    <property type="match status" value="1"/>
</dbReference>
<accession>A0A2T2YB56</accession>
<evidence type="ECO:0000256" key="4">
    <source>
        <dbReference type="ARBA" id="ARBA00023163"/>
    </source>
</evidence>
<reference evidence="7 8" key="1">
    <citation type="submission" date="2018-03" db="EMBL/GenBank/DDBJ databases">
        <title>Adhaeribacter sp. HMF7605 Genome sequencing and assembly.</title>
        <authorList>
            <person name="Kang H."/>
            <person name="Kang J."/>
            <person name="Cha I."/>
            <person name="Kim H."/>
            <person name="Joh K."/>
        </authorList>
    </citation>
    <scope>NUCLEOTIDE SEQUENCE [LARGE SCALE GENOMIC DNA]</scope>
    <source>
        <strain evidence="7 8">HMF7605</strain>
    </source>
</reference>
<sequence length="178" mass="21167">MNHSIHAIWLDLHQELKKFIFKKVKDADSSQDILQEVFLKIHSKIHTLRDYKKLTSWVYQLTRHAIADHFRRLQNYQVIDDSFDLPEQEKQEELYSRLSNCIHFKIEKLPEDYKQAVLLTTFQNYSQLELADYFGISYSGAKSRVQRAKDKLKIMILDCPNVETDKVKKLMDFQGNSQ</sequence>
<evidence type="ECO:0000313" key="7">
    <source>
        <dbReference type="EMBL" id="PSR52760.1"/>
    </source>
</evidence>
<dbReference type="EMBL" id="PYFT01000001">
    <property type="protein sequence ID" value="PSR52760.1"/>
    <property type="molecule type" value="Genomic_DNA"/>
</dbReference>
<feature type="domain" description="RNA polymerase sigma-70 region 2" evidence="5">
    <location>
        <begin position="12"/>
        <end position="74"/>
    </location>
</feature>
<gene>
    <name evidence="7" type="ORF">AHMF7605_04100</name>
</gene>
<feature type="domain" description="RNA polymerase sigma factor 70 region 4 type 2" evidence="6">
    <location>
        <begin position="100"/>
        <end position="152"/>
    </location>
</feature>
<proteinExistence type="inferred from homology"/>
<dbReference type="Gene3D" id="1.10.10.10">
    <property type="entry name" value="Winged helix-like DNA-binding domain superfamily/Winged helix DNA-binding domain"/>
    <property type="match status" value="1"/>
</dbReference>
<dbReference type="PANTHER" id="PTHR43133:SF62">
    <property type="entry name" value="RNA POLYMERASE SIGMA FACTOR SIGZ"/>
    <property type="match status" value="1"/>
</dbReference>
<dbReference type="GO" id="GO:0016987">
    <property type="term" value="F:sigma factor activity"/>
    <property type="evidence" value="ECO:0007669"/>
    <property type="project" value="UniProtKB-KW"/>
</dbReference>
<keyword evidence="2" id="KW-0805">Transcription regulation</keyword>
<organism evidence="7 8">
    <name type="scientific">Adhaeribacter arboris</name>
    <dbReference type="NCBI Taxonomy" id="2072846"/>
    <lineage>
        <taxon>Bacteria</taxon>
        <taxon>Pseudomonadati</taxon>
        <taxon>Bacteroidota</taxon>
        <taxon>Cytophagia</taxon>
        <taxon>Cytophagales</taxon>
        <taxon>Hymenobacteraceae</taxon>
        <taxon>Adhaeribacter</taxon>
    </lineage>
</organism>
<dbReference type="NCBIfam" id="TIGR02937">
    <property type="entry name" value="sigma70-ECF"/>
    <property type="match status" value="1"/>
</dbReference>
<name>A0A2T2YB56_9BACT</name>